<geneLocation type="plasmid" evidence="2">
    <name>ppaby8</name>
</geneLocation>
<gene>
    <name evidence="1" type="ORF">Ga0080574_TMP5080</name>
</gene>
<dbReference type="OrthoDB" id="7855496at2"/>
<organism evidence="1 2">
    <name type="scientific">Salipiger abyssi</name>
    <dbReference type="NCBI Taxonomy" id="1250539"/>
    <lineage>
        <taxon>Bacteria</taxon>
        <taxon>Pseudomonadati</taxon>
        <taxon>Pseudomonadota</taxon>
        <taxon>Alphaproteobacteria</taxon>
        <taxon>Rhodobacterales</taxon>
        <taxon>Roseobacteraceae</taxon>
        <taxon>Salipiger</taxon>
    </lineage>
</organism>
<reference evidence="1 2" key="1">
    <citation type="submission" date="2016-04" db="EMBL/GenBank/DDBJ databases">
        <title>Deep-sea bacteria in the southern Pacific.</title>
        <authorList>
            <person name="Tang K."/>
        </authorList>
    </citation>
    <scope>NUCLEOTIDE SEQUENCE [LARGE SCALE GENOMIC DNA]</scope>
    <source>
        <strain evidence="1 2">JLT2014</strain>
        <plasmid evidence="2">ppaby8</plasmid>
    </source>
</reference>
<dbReference type="Proteomes" id="UP000187059">
    <property type="component" value="Plasmid pPABY8"/>
</dbReference>
<proteinExistence type="predicted"/>
<evidence type="ECO:0000313" key="1">
    <source>
        <dbReference type="EMBL" id="APZ55362.1"/>
    </source>
</evidence>
<protein>
    <submittedName>
        <fullName evidence="1">Uncharacterized protein</fullName>
    </submittedName>
</protein>
<dbReference type="RefSeq" id="WP_076706307.1">
    <property type="nucleotide sequence ID" value="NZ_CP015096.1"/>
</dbReference>
<sequence>MSAFDTTDHHMDWEGIALLVKWCPHWLGEDAYYPIAHLEIHAANKTPLPITDTGYRSHFIDKDAVEALGGPVAYARAWLDEAAASPEWKAKVAASRQLSLF</sequence>
<dbReference type="EMBL" id="CP015096">
    <property type="protein sequence ID" value="APZ55362.1"/>
    <property type="molecule type" value="Genomic_DNA"/>
</dbReference>
<dbReference type="KEGG" id="paby:Ga0080574_TMP5080"/>
<accession>A0A1P8V133</accession>
<keyword evidence="2" id="KW-1185">Reference proteome</keyword>
<keyword evidence="1" id="KW-0614">Plasmid</keyword>
<dbReference type="AlphaFoldDB" id="A0A1P8V133"/>
<evidence type="ECO:0000313" key="2">
    <source>
        <dbReference type="Proteomes" id="UP000187059"/>
    </source>
</evidence>
<name>A0A1P8V133_9RHOB</name>